<dbReference type="InterPro" id="IPR001279">
    <property type="entry name" value="Metallo-B-lactamas"/>
</dbReference>
<feature type="signal peptide" evidence="13">
    <location>
        <begin position="1"/>
        <end position="22"/>
    </location>
</feature>
<dbReference type="Pfam" id="PF00753">
    <property type="entry name" value="Lactamase_B"/>
    <property type="match status" value="1"/>
</dbReference>
<reference evidence="15 16" key="1">
    <citation type="submission" date="2019-05" db="EMBL/GenBank/DDBJ databases">
        <title>Algicella ahnfeltiae gen. nov., sp. nov., a novel marine bacterium of the family Flavobacteriaceae isolated from a red alga.</title>
        <authorList>
            <person name="Nedashkovskaya O.I."/>
            <person name="Kukhlevskiy A.D."/>
            <person name="Kim S.-G."/>
            <person name="Zhukova N.V."/>
            <person name="Mikhailov V.V."/>
        </authorList>
    </citation>
    <scope>NUCLEOTIDE SEQUENCE [LARGE SCALE GENOMIC DNA]</scope>
    <source>
        <strain evidence="15 16">10Alg115</strain>
    </source>
</reference>
<evidence type="ECO:0000256" key="11">
    <source>
        <dbReference type="ARBA" id="ARBA00022833"/>
    </source>
</evidence>
<dbReference type="InterPro" id="IPR001018">
    <property type="entry name" value="Beta-lactamase_class-B_CS"/>
</dbReference>
<evidence type="ECO:0000256" key="12">
    <source>
        <dbReference type="ARBA" id="ARBA00023251"/>
    </source>
</evidence>
<dbReference type="EC" id="3.5.2.6" evidence="6"/>
<name>A0A5B7TU03_9FLAO</name>
<dbReference type="RefSeq" id="WP_138950667.1">
    <property type="nucleotide sequence ID" value="NZ_CP040749.1"/>
</dbReference>
<keyword evidence="11" id="KW-0862">Zinc</keyword>
<accession>A0A5B7TU03</accession>
<comment type="similarity">
    <text evidence="4">Belongs to the metallo-beta-lactamase superfamily. Class-B beta-lactamase family.</text>
</comment>
<keyword evidence="12" id="KW-0046">Antibiotic resistance</keyword>
<keyword evidence="9" id="KW-0574">Periplasm</keyword>
<dbReference type="CDD" id="cd16302">
    <property type="entry name" value="CcrA-like_MBL-B1"/>
    <property type="match status" value="1"/>
</dbReference>
<organism evidence="15 16">
    <name type="scientific">Aureibaculum algae</name>
    <dbReference type="NCBI Taxonomy" id="2584122"/>
    <lineage>
        <taxon>Bacteria</taxon>
        <taxon>Pseudomonadati</taxon>
        <taxon>Bacteroidota</taxon>
        <taxon>Flavobacteriia</taxon>
        <taxon>Flavobacteriales</taxon>
        <taxon>Flavobacteriaceae</taxon>
        <taxon>Aureibaculum</taxon>
    </lineage>
</organism>
<evidence type="ECO:0000256" key="13">
    <source>
        <dbReference type="SAM" id="SignalP"/>
    </source>
</evidence>
<evidence type="ECO:0000256" key="2">
    <source>
        <dbReference type="ARBA" id="ARBA00001947"/>
    </source>
</evidence>
<dbReference type="GO" id="GO:0008270">
    <property type="term" value="F:zinc ion binding"/>
    <property type="evidence" value="ECO:0007669"/>
    <property type="project" value="InterPro"/>
</dbReference>
<keyword evidence="16" id="KW-1185">Reference proteome</keyword>
<dbReference type="PROSITE" id="PS51257">
    <property type="entry name" value="PROKAR_LIPOPROTEIN"/>
    <property type="match status" value="1"/>
</dbReference>
<evidence type="ECO:0000256" key="4">
    <source>
        <dbReference type="ARBA" id="ARBA00005250"/>
    </source>
</evidence>
<dbReference type="PROSITE" id="PS00744">
    <property type="entry name" value="BETA_LACTAMASE_B_2"/>
    <property type="match status" value="1"/>
</dbReference>
<comment type="cofactor">
    <cofactor evidence="2">
        <name>Zn(2+)</name>
        <dbReference type="ChEBI" id="CHEBI:29105"/>
    </cofactor>
</comment>
<dbReference type="SMART" id="SM00849">
    <property type="entry name" value="Lactamase_B"/>
    <property type="match status" value="1"/>
</dbReference>
<dbReference type="Proteomes" id="UP000306229">
    <property type="component" value="Chromosome"/>
</dbReference>
<gene>
    <name evidence="15" type="primary">bla</name>
    <name evidence="15" type="ORF">FF125_15685</name>
</gene>
<dbReference type="PANTHER" id="PTHR42951">
    <property type="entry name" value="METALLO-BETA-LACTAMASE DOMAIN-CONTAINING"/>
    <property type="match status" value="1"/>
</dbReference>
<dbReference type="Gene3D" id="3.60.15.10">
    <property type="entry name" value="Ribonuclease Z/Hydroxyacylglutathione hydrolase-like"/>
    <property type="match status" value="1"/>
</dbReference>
<dbReference type="InterPro" id="IPR036866">
    <property type="entry name" value="RibonucZ/Hydroxyglut_hydro"/>
</dbReference>
<evidence type="ECO:0000256" key="3">
    <source>
        <dbReference type="ARBA" id="ARBA00004418"/>
    </source>
</evidence>
<evidence type="ECO:0000256" key="8">
    <source>
        <dbReference type="ARBA" id="ARBA00022729"/>
    </source>
</evidence>
<dbReference type="AlphaFoldDB" id="A0A5B7TU03"/>
<dbReference type="GO" id="GO:0008800">
    <property type="term" value="F:beta-lactamase activity"/>
    <property type="evidence" value="ECO:0007669"/>
    <property type="project" value="UniProtKB-EC"/>
</dbReference>
<dbReference type="KEGG" id="fbe:FF125_15685"/>
<evidence type="ECO:0000256" key="6">
    <source>
        <dbReference type="ARBA" id="ARBA00012865"/>
    </source>
</evidence>
<dbReference type="EMBL" id="CP040749">
    <property type="protein sequence ID" value="QCX39810.1"/>
    <property type="molecule type" value="Genomic_DNA"/>
</dbReference>
<dbReference type="PANTHER" id="PTHR42951:SF4">
    <property type="entry name" value="ACYL-COENZYME A THIOESTERASE MBLAC2"/>
    <property type="match status" value="1"/>
</dbReference>
<comment type="subcellular location">
    <subcellularLocation>
        <location evidence="3">Periplasm</location>
    </subcellularLocation>
</comment>
<feature type="chain" id="PRO_5022852752" description="beta-lactamase" evidence="13">
    <location>
        <begin position="23"/>
        <end position="245"/>
    </location>
</feature>
<evidence type="ECO:0000313" key="15">
    <source>
        <dbReference type="EMBL" id="QCX39810.1"/>
    </source>
</evidence>
<keyword evidence="7" id="KW-0479">Metal-binding</keyword>
<dbReference type="OrthoDB" id="9769598at2"/>
<proteinExistence type="inferred from homology"/>
<evidence type="ECO:0000256" key="5">
    <source>
        <dbReference type="ARBA" id="ARBA00011245"/>
    </source>
</evidence>
<dbReference type="SUPFAM" id="SSF56281">
    <property type="entry name" value="Metallo-hydrolase/oxidoreductase"/>
    <property type="match status" value="1"/>
</dbReference>
<evidence type="ECO:0000256" key="1">
    <source>
        <dbReference type="ARBA" id="ARBA00001526"/>
    </source>
</evidence>
<dbReference type="NCBIfam" id="NF033088">
    <property type="entry name" value="bla_subclass_B1"/>
    <property type="match status" value="1"/>
</dbReference>
<evidence type="ECO:0000256" key="10">
    <source>
        <dbReference type="ARBA" id="ARBA00022801"/>
    </source>
</evidence>
<dbReference type="InterPro" id="IPR050855">
    <property type="entry name" value="NDM-1-like"/>
</dbReference>
<evidence type="ECO:0000313" key="16">
    <source>
        <dbReference type="Proteomes" id="UP000306229"/>
    </source>
</evidence>
<evidence type="ECO:0000259" key="14">
    <source>
        <dbReference type="SMART" id="SM00849"/>
    </source>
</evidence>
<comment type="catalytic activity">
    <reaction evidence="1">
        <text>a beta-lactam + H2O = a substituted beta-amino acid</text>
        <dbReference type="Rhea" id="RHEA:20401"/>
        <dbReference type="ChEBI" id="CHEBI:15377"/>
        <dbReference type="ChEBI" id="CHEBI:35627"/>
        <dbReference type="ChEBI" id="CHEBI:140347"/>
        <dbReference type="EC" id="3.5.2.6"/>
    </reaction>
</comment>
<protein>
    <recommendedName>
        <fullName evidence="6">beta-lactamase</fullName>
        <ecNumber evidence="6">3.5.2.6</ecNumber>
    </recommendedName>
</protein>
<keyword evidence="8 13" id="KW-0732">Signal</keyword>
<evidence type="ECO:0000256" key="9">
    <source>
        <dbReference type="ARBA" id="ARBA00022764"/>
    </source>
</evidence>
<dbReference type="GO" id="GO:0017001">
    <property type="term" value="P:antibiotic catabolic process"/>
    <property type="evidence" value="ECO:0007669"/>
    <property type="project" value="InterPro"/>
</dbReference>
<dbReference type="InterPro" id="IPR058199">
    <property type="entry name" value="BlaB//VIM/IMP-1"/>
</dbReference>
<keyword evidence="10" id="KW-0378">Hydrolase</keyword>
<sequence length="245" mass="27333">MKIKHLTSILLFLILVSCQTQTEKEIYKSENLVIQQVTENTFIHISYLQTQDFGKVACNGMLFIKEGEAMVFDTPTDNATSIELINWLQNNKKVDIKGVVVTHFHKDCLGGLKEFHKNNIESYASEKTIAMIKDKSVELPQVTLDLQKNLVLNGKTIRNSYYGEGHTKDNIVSYIPSEKVLFGGCLIKSIGAKKGNLEDANTADWSTTVSKIIKELPTIEHVIPGHGKAGGTALLSYTVELFNKE</sequence>
<evidence type="ECO:0000256" key="7">
    <source>
        <dbReference type="ARBA" id="ARBA00022723"/>
    </source>
</evidence>
<dbReference type="GO" id="GO:0042597">
    <property type="term" value="C:periplasmic space"/>
    <property type="evidence" value="ECO:0007669"/>
    <property type="project" value="UniProtKB-SubCell"/>
</dbReference>
<comment type="subunit">
    <text evidence="5">Monomer.</text>
</comment>
<feature type="domain" description="Metallo-beta-lactamase" evidence="14">
    <location>
        <begin position="57"/>
        <end position="226"/>
    </location>
</feature>
<dbReference type="GO" id="GO:0046677">
    <property type="term" value="P:response to antibiotic"/>
    <property type="evidence" value="ECO:0007669"/>
    <property type="project" value="UniProtKB-KW"/>
</dbReference>